<organism evidence="1 2">
    <name type="scientific">Flavobacterium cauense R2A-7</name>
    <dbReference type="NCBI Taxonomy" id="1341154"/>
    <lineage>
        <taxon>Bacteria</taxon>
        <taxon>Pseudomonadati</taxon>
        <taxon>Bacteroidota</taxon>
        <taxon>Flavobacteriia</taxon>
        <taxon>Flavobacteriales</taxon>
        <taxon>Flavobacteriaceae</taxon>
        <taxon>Flavobacterium</taxon>
    </lineage>
</organism>
<evidence type="ECO:0000313" key="2">
    <source>
        <dbReference type="Proteomes" id="UP000319848"/>
    </source>
</evidence>
<dbReference type="Proteomes" id="UP000319848">
    <property type="component" value="Unassembled WGS sequence"/>
</dbReference>
<dbReference type="AlphaFoldDB" id="V6RX30"/>
<dbReference type="STRING" id="1341154.FCR2A7T_24470"/>
<evidence type="ECO:0000313" key="1">
    <source>
        <dbReference type="EMBL" id="TWI15302.1"/>
    </source>
</evidence>
<keyword evidence="2" id="KW-1185">Reference proteome</keyword>
<reference evidence="1 2" key="1">
    <citation type="journal article" date="2015" name="Stand. Genomic Sci.">
        <title>Genomic Encyclopedia of Bacterial and Archaeal Type Strains, Phase III: the genomes of soil and plant-associated and newly described type strains.</title>
        <authorList>
            <person name="Whitman W.B."/>
            <person name="Woyke T."/>
            <person name="Klenk H.P."/>
            <person name="Zhou Y."/>
            <person name="Lilburn T.G."/>
            <person name="Beck B.J."/>
            <person name="De Vos P."/>
            <person name="Vandamme P."/>
            <person name="Eisen J.A."/>
            <person name="Garrity G."/>
            <person name="Hugenholtz P."/>
            <person name="Kyrpides N.C."/>
        </authorList>
    </citation>
    <scope>NUCLEOTIDE SEQUENCE [LARGE SCALE GENOMIC DNA]</scope>
    <source>
        <strain evidence="1 2">CGMCC 1.7270</strain>
    </source>
</reference>
<comment type="caution">
    <text evidence="1">The sequence shown here is derived from an EMBL/GenBank/DDBJ whole genome shotgun (WGS) entry which is preliminary data.</text>
</comment>
<gene>
    <name evidence="1" type="ORF">IP98_00294</name>
</gene>
<sequence>MQKKITHKQVKNNTTKNNTMSRIIIYPKDIQQITGKSERQCRNIIATIKKVHNKQKHQSVTIHEFCDYMGINFETLPVKLK</sequence>
<dbReference type="EMBL" id="VLKQ01000001">
    <property type="protein sequence ID" value="TWI15302.1"/>
    <property type="molecule type" value="Genomic_DNA"/>
</dbReference>
<proteinExistence type="predicted"/>
<name>V6RX30_9FLAO</name>
<accession>V6RX30</accession>
<protein>
    <submittedName>
        <fullName evidence="1">Uncharacterized protein</fullName>
    </submittedName>
</protein>